<sequence>MRNPDKERYDRLVAEHSDPAKLTAEILAYWQRQAAEARALNEIYVAEILAKSNSLANSERDLRDAERRIDLLDAYQRIANQTGYQTPYILPACNVQAIEQEIQNAKAYKGPRITESPAVIGQIVYDPISKGGSGRWLFEPNKDAQIYNGDTVIGQVIGENGKQVTPNKHRHDQRRKQRK</sequence>
<evidence type="ECO:0000313" key="4">
    <source>
        <dbReference type="Proteomes" id="UP000279721"/>
    </source>
</evidence>
<dbReference type="RefSeq" id="YP_009816907.1">
    <property type="nucleotide sequence ID" value="NC_048112.1"/>
</dbReference>
<dbReference type="GeneID" id="55008219"/>
<evidence type="ECO:0000256" key="1">
    <source>
        <dbReference type="SAM" id="Coils"/>
    </source>
</evidence>
<name>A0A3G8F2W4_9CAUD</name>
<keyword evidence="1" id="KW-0175">Coiled coil</keyword>
<feature type="region of interest" description="Disordered" evidence="2">
    <location>
        <begin position="158"/>
        <end position="179"/>
    </location>
</feature>
<accession>A0A3G8F2W4</accession>
<reference evidence="4" key="1">
    <citation type="submission" date="2018-10" db="EMBL/GenBank/DDBJ databases">
        <authorList>
            <person name="Olsen N.S."/>
            <person name="Kot W."/>
            <person name="Hansen L.H."/>
        </authorList>
    </citation>
    <scope>NUCLEOTIDE SEQUENCE [LARGE SCALE GENOMIC DNA]</scope>
</reference>
<dbReference type="KEGG" id="vg:55008219"/>
<feature type="coiled-coil region" evidence="1">
    <location>
        <begin position="48"/>
        <end position="75"/>
    </location>
</feature>
<organism evidence="3 4">
    <name type="scientific">Escherichia phage Skarpretter</name>
    <dbReference type="NCBI Taxonomy" id="2488654"/>
    <lineage>
        <taxon>Viruses</taxon>
        <taxon>Duplodnaviria</taxon>
        <taxon>Heunggongvirae</taxon>
        <taxon>Uroviricota</taxon>
        <taxon>Caudoviricetes</taxon>
        <taxon>Skarprettervirus</taxon>
        <taxon>Skarprettervirus skarpretter</taxon>
    </lineage>
</organism>
<proteinExistence type="predicted"/>
<evidence type="ECO:0000256" key="2">
    <source>
        <dbReference type="SAM" id="MobiDB-lite"/>
    </source>
</evidence>
<feature type="compositionally biased region" description="Basic residues" evidence="2">
    <location>
        <begin position="167"/>
        <end position="179"/>
    </location>
</feature>
<dbReference type="EMBL" id="MK105855">
    <property type="protein sequence ID" value="AZF88674.1"/>
    <property type="molecule type" value="Genomic_DNA"/>
</dbReference>
<protein>
    <submittedName>
        <fullName evidence="3">Uncharacterized protein</fullName>
    </submittedName>
</protein>
<keyword evidence="4" id="KW-1185">Reference proteome</keyword>
<dbReference type="Proteomes" id="UP000279721">
    <property type="component" value="Segment"/>
</dbReference>
<evidence type="ECO:0000313" key="3">
    <source>
        <dbReference type="EMBL" id="AZF88674.1"/>
    </source>
</evidence>